<reference evidence="2" key="1">
    <citation type="journal article" date="2023" name="Insect Mol. Biol.">
        <title>Genome sequencing provides insights into the evolution of gene families encoding plant cell wall-degrading enzymes in longhorned beetles.</title>
        <authorList>
            <person name="Shin N.R."/>
            <person name="Okamura Y."/>
            <person name="Kirsch R."/>
            <person name="Pauchet Y."/>
        </authorList>
    </citation>
    <scope>NUCLEOTIDE SEQUENCE</scope>
    <source>
        <strain evidence="2">RBIC_L_NR</strain>
    </source>
</reference>
<proteinExistence type="predicted"/>
<evidence type="ECO:0000313" key="2">
    <source>
        <dbReference type="EMBL" id="KAJ8932415.1"/>
    </source>
</evidence>
<feature type="compositionally biased region" description="Basic and acidic residues" evidence="1">
    <location>
        <begin position="68"/>
        <end position="91"/>
    </location>
</feature>
<evidence type="ECO:0000256" key="1">
    <source>
        <dbReference type="SAM" id="MobiDB-lite"/>
    </source>
</evidence>
<gene>
    <name evidence="2" type="ORF">NQ314_014672</name>
</gene>
<keyword evidence="3" id="KW-1185">Reference proteome</keyword>
<evidence type="ECO:0000313" key="3">
    <source>
        <dbReference type="Proteomes" id="UP001162156"/>
    </source>
</evidence>
<feature type="compositionally biased region" description="Polar residues" evidence="1">
    <location>
        <begin position="37"/>
        <end position="50"/>
    </location>
</feature>
<organism evidence="2 3">
    <name type="scientific">Rhamnusium bicolor</name>
    <dbReference type="NCBI Taxonomy" id="1586634"/>
    <lineage>
        <taxon>Eukaryota</taxon>
        <taxon>Metazoa</taxon>
        <taxon>Ecdysozoa</taxon>
        <taxon>Arthropoda</taxon>
        <taxon>Hexapoda</taxon>
        <taxon>Insecta</taxon>
        <taxon>Pterygota</taxon>
        <taxon>Neoptera</taxon>
        <taxon>Endopterygota</taxon>
        <taxon>Coleoptera</taxon>
        <taxon>Polyphaga</taxon>
        <taxon>Cucujiformia</taxon>
        <taxon>Chrysomeloidea</taxon>
        <taxon>Cerambycidae</taxon>
        <taxon>Lepturinae</taxon>
        <taxon>Rhagiini</taxon>
        <taxon>Rhamnusium</taxon>
    </lineage>
</organism>
<sequence length="155" mass="17028">MWIRRRRLARLTAPENTSPSSSVSPPITPISQSPIINRTQSPLAFDSQSMPIEEGCITDSNKSVTENSDVKDVNYEQEQSKSEGVFKEPSKPIDINMPSSSKTRSRAPPQRSDSETSSIHMEVDEVSGGADKIGANTDIDSGFENMEVSNRITKI</sequence>
<accession>A0AAV8X1J8</accession>
<feature type="compositionally biased region" description="Low complexity" evidence="1">
    <location>
        <begin position="18"/>
        <end position="36"/>
    </location>
</feature>
<name>A0AAV8X1J8_9CUCU</name>
<protein>
    <submittedName>
        <fullName evidence="2">Uncharacterized protein</fullName>
    </submittedName>
</protein>
<comment type="caution">
    <text evidence="2">The sequence shown here is derived from an EMBL/GenBank/DDBJ whole genome shotgun (WGS) entry which is preliminary data.</text>
</comment>
<dbReference type="Proteomes" id="UP001162156">
    <property type="component" value="Unassembled WGS sequence"/>
</dbReference>
<feature type="region of interest" description="Disordered" evidence="1">
    <location>
        <begin position="1"/>
        <end position="140"/>
    </location>
</feature>
<feature type="compositionally biased region" description="Polar residues" evidence="1">
    <location>
        <begin position="58"/>
        <end position="67"/>
    </location>
</feature>
<dbReference type="AlphaFoldDB" id="A0AAV8X1J8"/>
<dbReference type="EMBL" id="JANEYF010004049">
    <property type="protein sequence ID" value="KAJ8932415.1"/>
    <property type="molecule type" value="Genomic_DNA"/>
</dbReference>